<accession>T0MDJ1</accession>
<reference evidence="1 2" key="1">
    <citation type="journal article" date="2013" name="BMC Genomics">
        <title>Genome sequencing and comparative genomics of honey bee microsporidia, Nosema apis reveal novel insights into host-parasite interactions.</title>
        <authorList>
            <person name="Chen Yp."/>
            <person name="Pettis J.S."/>
            <person name="Zhao Y."/>
            <person name="Liu X."/>
            <person name="Tallon L.J."/>
            <person name="Sadzewicz L.D."/>
            <person name="Li R."/>
            <person name="Zheng H."/>
            <person name="Huang S."/>
            <person name="Zhang X."/>
            <person name="Hamilton M.C."/>
            <person name="Pernal S.F."/>
            <person name="Melathopoulos A.P."/>
            <person name="Yan X."/>
            <person name="Evans J.D."/>
        </authorList>
    </citation>
    <scope>NUCLEOTIDE SEQUENCE [LARGE SCALE GENOMIC DNA]</scope>
    <source>
        <strain evidence="1 2">BRL 01</strain>
    </source>
</reference>
<dbReference type="HOGENOM" id="CLU_1161446_0_0_1"/>
<dbReference type="Proteomes" id="UP000053780">
    <property type="component" value="Unassembled WGS sequence"/>
</dbReference>
<evidence type="ECO:0000313" key="1">
    <source>
        <dbReference type="EMBL" id="EQB61331.1"/>
    </source>
</evidence>
<gene>
    <name evidence="1" type="ORF">NAPIS_ORF01099</name>
</gene>
<dbReference type="AlphaFoldDB" id="T0MDJ1"/>
<sequence>MLLHVLYILTYNKNRCLPENGSYILNVKFHIDIDTSNKILLLEKYTPEKSERATIKNFLNKILNDVNKEYVQYGVQFIGDYSILLFEELNTSIQKTDTCKLKFIALNVNTSLMFELANLQEEGVGLRIVVLSCFVYPFEQLPFFSNPVSLCGRLSTIFSIEPLSLSTTIYFMIKKFVDDMNIRFSCNIIRKCCANNSHFGKFIQELDSVEHSIQKF</sequence>
<protein>
    <submittedName>
        <fullName evidence="1">Uncharacterized protein</fullName>
    </submittedName>
</protein>
<organism evidence="1 2">
    <name type="scientific">Vairimorpha apis BRL 01</name>
    <dbReference type="NCBI Taxonomy" id="1037528"/>
    <lineage>
        <taxon>Eukaryota</taxon>
        <taxon>Fungi</taxon>
        <taxon>Fungi incertae sedis</taxon>
        <taxon>Microsporidia</taxon>
        <taxon>Nosematidae</taxon>
        <taxon>Vairimorpha</taxon>
    </lineage>
</organism>
<name>T0MDJ1_9MICR</name>
<dbReference type="EMBL" id="KE647152">
    <property type="protein sequence ID" value="EQB61331.1"/>
    <property type="molecule type" value="Genomic_DNA"/>
</dbReference>
<dbReference type="OrthoDB" id="2200152at2759"/>
<proteinExistence type="predicted"/>
<evidence type="ECO:0000313" key="2">
    <source>
        <dbReference type="Proteomes" id="UP000053780"/>
    </source>
</evidence>
<keyword evidence="2" id="KW-1185">Reference proteome</keyword>
<dbReference type="VEuPathDB" id="MicrosporidiaDB:NAPIS_ORF01099"/>